<evidence type="ECO:0000256" key="1">
    <source>
        <dbReference type="SAM" id="Phobius"/>
    </source>
</evidence>
<evidence type="ECO:0000313" key="3">
    <source>
        <dbReference type="EMBL" id="TPW30375.1"/>
    </source>
</evidence>
<sequence length="506" mass="53667">MYDLVLQGAASVFQPWPLIAIMVGVAGGLVIGSIPGLTSTMAIALLVPITYAMDIKIALPLLMGVYCGAISGGLVGAILLNIPGTPASASTCLDGFPMAAKGQATRALGLAVYSSMIGGTISGLALMTIAPLLAKVALSFGPWEYFSLVVFTFSCISAMSVKGRAVKAFMAAFIGLALALVGLDEASGQVRMTFGFTSLEAGFNELPALIGLYAIPQLLADCDDIGKAGTLLKIDYNLRTFMGTFSEVMTRKRDLLRSSFIGIVIGILPGVGPGLSNIVAYSQAKRASKHPEKYGTGELPESVMSPEAANNASMGGALIPMLTLGIPGDASTLMMLGAFMLHGIDPGPLLFRDNGTIVWIAFISFFVAFAFCTVIYHFFIPLTVKAISVPRYYVIPILLILCVVGCYALNNRMFDVYCFLGFGLLGYLLEIARVPVLPVILGLILGPMAEKQLRLALAFGQDSLTPFFTRPISGTILAVAILSLIVPPLLARYRSYRRRSLNEEIA</sequence>
<feature type="transmembrane region" description="Helical" evidence="1">
    <location>
        <begin position="165"/>
        <end position="183"/>
    </location>
</feature>
<feature type="transmembrane region" description="Helical" evidence="1">
    <location>
        <begin position="392"/>
        <end position="409"/>
    </location>
</feature>
<feature type="transmembrane region" description="Helical" evidence="1">
    <location>
        <begin position="416"/>
        <end position="445"/>
    </location>
</feature>
<feature type="transmembrane region" description="Helical" evidence="1">
    <location>
        <begin position="356"/>
        <end position="380"/>
    </location>
</feature>
<dbReference type="PANTHER" id="PTHR35342">
    <property type="entry name" value="TRICARBOXYLIC TRANSPORT PROTEIN"/>
    <property type="match status" value="1"/>
</dbReference>
<dbReference type="AlphaFoldDB" id="A0A506UC21"/>
<dbReference type="InterPro" id="IPR002823">
    <property type="entry name" value="DUF112_TM"/>
</dbReference>
<dbReference type="PANTHER" id="PTHR35342:SF5">
    <property type="entry name" value="TRICARBOXYLIC TRANSPORT PROTEIN"/>
    <property type="match status" value="1"/>
</dbReference>
<keyword evidence="1" id="KW-0472">Membrane</keyword>
<dbReference type="RefSeq" id="WP_141165936.1">
    <property type="nucleotide sequence ID" value="NZ_VHLH01000006.1"/>
</dbReference>
<dbReference type="OrthoDB" id="9806425at2"/>
<evidence type="ECO:0000313" key="4">
    <source>
        <dbReference type="Proteomes" id="UP000320314"/>
    </source>
</evidence>
<gene>
    <name evidence="3" type="ORF">FJU11_05035</name>
</gene>
<name>A0A506UC21_9HYPH</name>
<keyword evidence="1" id="KW-0812">Transmembrane</keyword>
<proteinExistence type="predicted"/>
<keyword evidence="1" id="KW-1133">Transmembrane helix</keyword>
<feature type="domain" description="DUF112" evidence="2">
    <location>
        <begin position="18"/>
        <end position="441"/>
    </location>
</feature>
<feature type="transmembrane region" description="Helical" evidence="1">
    <location>
        <begin position="317"/>
        <end position="344"/>
    </location>
</feature>
<accession>A0A506UC21</accession>
<protein>
    <submittedName>
        <fullName evidence="3">Tat pathway signal protein</fullName>
    </submittedName>
</protein>
<feature type="transmembrane region" description="Helical" evidence="1">
    <location>
        <begin position="472"/>
        <end position="491"/>
    </location>
</feature>
<reference evidence="3 4" key="1">
    <citation type="submission" date="2019-06" db="EMBL/GenBank/DDBJ databases">
        <authorList>
            <person name="Li M."/>
        </authorList>
    </citation>
    <scope>NUCLEOTIDE SEQUENCE [LARGE SCALE GENOMIC DNA]</scope>
    <source>
        <strain evidence="3 4">BGMRC6574</strain>
    </source>
</reference>
<dbReference type="Proteomes" id="UP000320314">
    <property type="component" value="Unassembled WGS sequence"/>
</dbReference>
<keyword evidence="4" id="KW-1185">Reference proteome</keyword>
<dbReference type="Pfam" id="PF01970">
    <property type="entry name" value="TctA"/>
    <property type="match status" value="1"/>
</dbReference>
<feature type="transmembrane region" description="Helical" evidence="1">
    <location>
        <begin position="20"/>
        <end position="47"/>
    </location>
</feature>
<feature type="transmembrane region" description="Helical" evidence="1">
    <location>
        <begin position="259"/>
        <end position="281"/>
    </location>
</feature>
<dbReference type="EMBL" id="VHLH01000006">
    <property type="protein sequence ID" value="TPW30375.1"/>
    <property type="molecule type" value="Genomic_DNA"/>
</dbReference>
<feature type="transmembrane region" description="Helical" evidence="1">
    <location>
        <begin position="140"/>
        <end position="159"/>
    </location>
</feature>
<feature type="transmembrane region" description="Helical" evidence="1">
    <location>
        <begin position="110"/>
        <end position="133"/>
    </location>
</feature>
<comment type="caution">
    <text evidence="3">The sequence shown here is derived from an EMBL/GenBank/DDBJ whole genome shotgun (WGS) entry which is preliminary data.</text>
</comment>
<organism evidence="3 4">
    <name type="scientific">Pararhizobium mangrovi</name>
    <dbReference type="NCBI Taxonomy" id="2590452"/>
    <lineage>
        <taxon>Bacteria</taxon>
        <taxon>Pseudomonadati</taxon>
        <taxon>Pseudomonadota</taxon>
        <taxon>Alphaproteobacteria</taxon>
        <taxon>Hyphomicrobiales</taxon>
        <taxon>Rhizobiaceae</taxon>
        <taxon>Rhizobium/Agrobacterium group</taxon>
        <taxon>Pararhizobium</taxon>
    </lineage>
</organism>
<evidence type="ECO:0000259" key="2">
    <source>
        <dbReference type="Pfam" id="PF01970"/>
    </source>
</evidence>
<feature type="transmembrane region" description="Helical" evidence="1">
    <location>
        <begin position="59"/>
        <end position="80"/>
    </location>
</feature>